<evidence type="ECO:0000313" key="1">
    <source>
        <dbReference type="EMBL" id="GLS47148.1"/>
    </source>
</evidence>
<evidence type="ECO:0000313" key="2">
    <source>
        <dbReference type="Proteomes" id="UP001156881"/>
    </source>
</evidence>
<sequence length="56" mass="6568">MASPLIIFTQTNSQIRVRIVCNLRLTNPKVINITHTSYNTNTELRKHIIEFRLNMV</sequence>
<keyword evidence="2" id="KW-1185">Reference proteome</keyword>
<protein>
    <submittedName>
        <fullName evidence="1">Uncharacterized protein</fullName>
    </submittedName>
</protein>
<dbReference type="EMBL" id="BSPG01000175">
    <property type="protein sequence ID" value="GLS47148.1"/>
    <property type="molecule type" value="Genomic_DNA"/>
</dbReference>
<reference evidence="2" key="1">
    <citation type="journal article" date="2019" name="Int. J. Syst. Evol. Microbiol.">
        <title>The Global Catalogue of Microorganisms (GCM) 10K type strain sequencing project: providing services to taxonomists for standard genome sequencing and annotation.</title>
        <authorList>
            <consortium name="The Broad Institute Genomics Platform"/>
            <consortium name="The Broad Institute Genome Sequencing Center for Infectious Disease"/>
            <person name="Wu L."/>
            <person name="Ma J."/>
        </authorList>
    </citation>
    <scope>NUCLEOTIDE SEQUENCE [LARGE SCALE GENOMIC DNA]</scope>
    <source>
        <strain evidence="2">NBRC 107710</strain>
    </source>
</reference>
<accession>A0ABQ6DCC1</accession>
<dbReference type="Proteomes" id="UP001156881">
    <property type="component" value="Unassembled WGS sequence"/>
</dbReference>
<gene>
    <name evidence="1" type="ORF">GCM10007884_51580</name>
</gene>
<proteinExistence type="predicted"/>
<comment type="caution">
    <text evidence="1">The sequence shown here is derived from an EMBL/GenBank/DDBJ whole genome shotgun (WGS) entry which is preliminary data.</text>
</comment>
<organism evidence="1 2">
    <name type="scientific">Methylobacterium brachythecii</name>
    <dbReference type="NCBI Taxonomy" id="1176177"/>
    <lineage>
        <taxon>Bacteria</taxon>
        <taxon>Pseudomonadati</taxon>
        <taxon>Pseudomonadota</taxon>
        <taxon>Alphaproteobacteria</taxon>
        <taxon>Hyphomicrobiales</taxon>
        <taxon>Methylobacteriaceae</taxon>
        <taxon>Methylobacterium</taxon>
    </lineage>
</organism>
<name>A0ABQ6DCC1_9HYPH</name>